<keyword evidence="1" id="KW-0472">Membrane</keyword>
<name>A0A285CN57_9RHOB</name>
<dbReference type="RefSeq" id="WP_097029445.1">
    <property type="nucleotide sequence ID" value="NZ_OAOQ01000002.1"/>
</dbReference>
<gene>
    <name evidence="2" type="ORF">SAMN05878503_102440</name>
</gene>
<dbReference type="AlphaFoldDB" id="A0A285CN57"/>
<keyword evidence="1" id="KW-1133">Transmembrane helix</keyword>
<accession>A0A285CN57</accession>
<evidence type="ECO:0000313" key="2">
    <source>
        <dbReference type="EMBL" id="SNX69000.1"/>
    </source>
</evidence>
<dbReference type="OrthoDB" id="5339490at2"/>
<protein>
    <submittedName>
        <fullName evidence="2">Uncharacterized protein DUF4405</fullName>
    </submittedName>
</protein>
<proteinExistence type="predicted"/>
<dbReference type="Proteomes" id="UP000219467">
    <property type="component" value="Unassembled WGS sequence"/>
</dbReference>
<feature type="transmembrane region" description="Helical" evidence="1">
    <location>
        <begin position="68"/>
        <end position="87"/>
    </location>
</feature>
<feature type="transmembrane region" description="Helical" evidence="1">
    <location>
        <begin position="12"/>
        <end position="33"/>
    </location>
</feature>
<reference evidence="3" key="1">
    <citation type="submission" date="2017-08" db="EMBL/GenBank/DDBJ databases">
        <authorList>
            <person name="Varghese N."/>
            <person name="Submissions S."/>
        </authorList>
    </citation>
    <scope>NUCLEOTIDE SEQUENCE [LARGE SCALE GENOMIC DNA]</scope>
    <source>
        <strain evidence="3">JA234</strain>
    </source>
</reference>
<feature type="transmembrane region" description="Helical" evidence="1">
    <location>
        <begin position="39"/>
        <end position="56"/>
    </location>
</feature>
<organism evidence="2 3">
    <name type="scientific">Cereibacter ovatus</name>
    <dbReference type="NCBI Taxonomy" id="439529"/>
    <lineage>
        <taxon>Bacteria</taxon>
        <taxon>Pseudomonadati</taxon>
        <taxon>Pseudomonadota</taxon>
        <taxon>Alphaproteobacteria</taxon>
        <taxon>Rhodobacterales</taxon>
        <taxon>Paracoccaceae</taxon>
        <taxon>Cereibacter</taxon>
    </lineage>
</organism>
<keyword evidence="1" id="KW-0812">Transmembrane</keyword>
<evidence type="ECO:0000256" key="1">
    <source>
        <dbReference type="SAM" id="Phobius"/>
    </source>
</evidence>
<sequence length="166" mass="17672">MSSVLGRYATPFITGLFIVSLISGIALFFHIGPSGFHGMHEWLSMLLILPFALHLWKNWRPFLTHFKRAPMGIALAVSVLISLPFLLPSGQQGAGGPPPFAFSHMILANPASDVAPLLGMTPQDLVARLTAAGIAIETPSQPIREAIAASGKPEMQAIAAIVRPAD</sequence>
<keyword evidence="3" id="KW-1185">Reference proteome</keyword>
<dbReference type="EMBL" id="OAOQ01000002">
    <property type="protein sequence ID" value="SNX69000.1"/>
    <property type="molecule type" value="Genomic_DNA"/>
</dbReference>
<evidence type="ECO:0000313" key="3">
    <source>
        <dbReference type="Proteomes" id="UP000219467"/>
    </source>
</evidence>